<proteinExistence type="predicted"/>
<dbReference type="BioCyc" id="SONE211586:G1GMP-3766-MONOMER"/>
<dbReference type="PATRIC" id="fig|211586.12.peg.3943"/>
<dbReference type="Pfam" id="PF03889">
    <property type="entry name" value="ArfA"/>
    <property type="match status" value="1"/>
</dbReference>
<reference evidence="2 3" key="3">
    <citation type="journal article" date="2008" name="Appl. Environ. Microbiol.">
        <title>Identification of mobile elements and pseudogenes in the Shewanella oneidensis MR-1 genome.</title>
        <authorList>
            <person name="Romine M.F."/>
            <person name="Carlson T.S."/>
            <person name="Norbeck A.D."/>
            <person name="McCue L.A."/>
            <person name="Lipton M.S."/>
        </authorList>
    </citation>
    <scope>NUCLEOTIDE SEQUENCE [LARGE SCALE GENOMIC DNA]</scope>
    <source>
        <strain evidence="3">ATCC 700550 / JCM 31522 / CIP 106686 / LMG 19005 / NCIMB 14063 / MR-1</strain>
    </source>
</reference>
<dbReference type="OrthoDB" id="8603552at2"/>
<reference evidence="2 3" key="1">
    <citation type="journal article" date="2002" name="Nat. Biotechnol.">
        <title>Genome sequence of the dissimilatory metal ion-reducing bacterium Shewanella oneidensis.</title>
        <authorList>
            <person name="Heidelberg J.F."/>
            <person name="Paulsen I.T."/>
            <person name="Nelson K.E."/>
            <person name="Gaidos E.J."/>
            <person name="Nelson W.C."/>
            <person name="Read T.D."/>
            <person name="Eisen J.A."/>
            <person name="Seshadri R."/>
            <person name="Ward N."/>
            <person name="Methe B."/>
            <person name="Clayton R.A."/>
            <person name="Meyer T."/>
            <person name="Tsapin A."/>
            <person name="Scott J."/>
            <person name="Beanan M."/>
            <person name="Brinkac L."/>
            <person name="Daugherty S."/>
            <person name="DeBoy R.T."/>
            <person name="Dodson R.J."/>
            <person name="Durkin A.S."/>
            <person name="Haft D.H."/>
            <person name="Kolonay J.F."/>
            <person name="Madupu R."/>
            <person name="Peterson J.D."/>
            <person name="Umayam L.A."/>
            <person name="White O."/>
            <person name="Wolf A.M."/>
            <person name="Vamathevan J."/>
            <person name="Weidman J."/>
            <person name="Impraim M."/>
            <person name="Lee K."/>
            <person name="Berry K."/>
            <person name="Lee C."/>
            <person name="Mueller J."/>
            <person name="Khouri H."/>
            <person name="Gill J."/>
            <person name="Utterback T.R."/>
            <person name="McDonald L.A."/>
            <person name="Feldblyum T.V."/>
            <person name="Smith H.O."/>
            <person name="Venter J.C."/>
            <person name="Nealson K.H."/>
            <person name="Fraser C.M."/>
        </authorList>
    </citation>
    <scope>NUCLEOTIDE SEQUENCE [LARGE SCALE GENOMIC DNA]</scope>
    <source>
        <strain evidence="3">ATCC 700550 / JCM 31522 / CIP 106686 / LMG 19005 / NCIMB 14063 / MR-1</strain>
    </source>
</reference>
<gene>
    <name evidence="2" type="primary">arfA</name>
    <name evidence="2" type="ordered locus">SO_4073</name>
</gene>
<dbReference type="Proteomes" id="UP000008186">
    <property type="component" value="Chromosome"/>
</dbReference>
<dbReference type="STRING" id="211586.SO_4073"/>
<feature type="region of interest" description="Disordered" evidence="1">
    <location>
        <begin position="39"/>
        <end position="67"/>
    </location>
</feature>
<dbReference type="eggNOG" id="COG3036">
    <property type="taxonomic scope" value="Bacteria"/>
</dbReference>
<dbReference type="PhylomeDB" id="Q8EA36"/>
<organism evidence="2 3">
    <name type="scientific">Shewanella oneidensis (strain ATCC 700550 / JCM 31522 / CIP 106686 / LMG 19005 / NCIMB 14063 / MR-1)</name>
    <dbReference type="NCBI Taxonomy" id="211586"/>
    <lineage>
        <taxon>Bacteria</taxon>
        <taxon>Pseudomonadati</taxon>
        <taxon>Pseudomonadota</taxon>
        <taxon>Gammaproteobacteria</taxon>
        <taxon>Alteromonadales</taxon>
        <taxon>Shewanellaceae</taxon>
        <taxon>Shewanella</taxon>
    </lineage>
</organism>
<evidence type="ECO:0000313" key="3">
    <source>
        <dbReference type="Proteomes" id="UP000008186"/>
    </source>
</evidence>
<keyword evidence="3" id="KW-1185">Reference proteome</keyword>
<name>Q8EA36_SHEON</name>
<reference evidence="2 3" key="4">
    <citation type="journal article" date="2011" name="BMC Genomics">
        <title>Genome-wide protein localization prediction strategies for gram negative bacteria.</title>
        <authorList>
            <person name="Romine M.F."/>
        </authorList>
    </citation>
    <scope>NUCLEOTIDE SEQUENCE [LARGE SCALE GENOMIC DNA]</scope>
    <source>
        <strain evidence="3">ATCC 700550 / JCM 31522 / CIP 106686 / LMG 19005 / NCIMB 14063 / MR-1</strain>
    </source>
</reference>
<reference evidence="2 3" key="2">
    <citation type="journal article" date="2005" name="Proteomics">
        <title>Global detection and characterization of hypothetical proteins in Shewanella oneidensis MR-1 using LC-MS based proteomics.</title>
        <authorList>
            <person name="Elias D.A."/>
            <person name="Monroe M.E."/>
            <person name="Marshall M.J."/>
            <person name="Romine M.F."/>
            <person name="Belieav A.S."/>
            <person name="Fredrickson J.K."/>
            <person name="Anderson G.A."/>
            <person name="Smith R.D."/>
            <person name="Lipton M.S."/>
        </authorList>
    </citation>
    <scope>NUCLEOTIDE SEQUENCE [LARGE SCALE GENOMIC DNA]</scope>
    <source>
        <strain evidence="3">ATCC 700550 / JCM 31522 / CIP 106686 / LMG 19005 / NCIMB 14063 / MR-1</strain>
    </source>
</reference>
<dbReference type="InterPro" id="IPR005589">
    <property type="entry name" value="ArfA"/>
</dbReference>
<sequence>MTKVNVAKVKAEGVLEHENGRGTITDNALKALVTSPLFRMRTEKPKKGKGSYNRKGKAFKMSNREGYQHKGDTPFGFMGMMF</sequence>
<dbReference type="KEGG" id="son:SO_4073"/>
<dbReference type="PaxDb" id="211586-SO_4073"/>
<dbReference type="SMR" id="Q8EA36"/>
<feature type="compositionally biased region" description="Basic residues" evidence="1">
    <location>
        <begin position="46"/>
        <end position="58"/>
    </location>
</feature>
<dbReference type="AlphaFoldDB" id="Q8EA36"/>
<evidence type="ECO:0000313" key="2">
    <source>
        <dbReference type="EMBL" id="AAN57047.1"/>
    </source>
</evidence>
<protein>
    <submittedName>
        <fullName evidence="2">Alternative ribosome-rescue factor ArfA</fullName>
    </submittedName>
</protein>
<dbReference type="HOGENOM" id="CLU_170842_1_2_6"/>
<evidence type="ECO:0000256" key="1">
    <source>
        <dbReference type="SAM" id="MobiDB-lite"/>
    </source>
</evidence>
<accession>Q8EA36</accession>
<dbReference type="EMBL" id="AE014299">
    <property type="protein sequence ID" value="AAN57047.1"/>
    <property type="molecule type" value="Genomic_DNA"/>
</dbReference>
<dbReference type="GO" id="GO:0072344">
    <property type="term" value="P:rescue of stalled ribosome"/>
    <property type="evidence" value="ECO:0007669"/>
    <property type="project" value="InterPro"/>
</dbReference>